<accession>A0A940WPW1</accession>
<evidence type="ECO:0000256" key="8">
    <source>
        <dbReference type="SAM" id="Phobius"/>
    </source>
</evidence>
<evidence type="ECO:0000256" key="2">
    <source>
        <dbReference type="ARBA" id="ARBA00007776"/>
    </source>
</evidence>
<dbReference type="AlphaFoldDB" id="A0A940WPW1"/>
<comment type="similarity">
    <text evidence="2">Belongs to the MreD family.</text>
</comment>
<reference evidence="9" key="1">
    <citation type="submission" date="2021-03" db="EMBL/GenBank/DDBJ databases">
        <title>Bacillus suaedae sp. nov., isolated from Suaeda aralocaspica.</title>
        <authorList>
            <person name="Lei R.F.R."/>
        </authorList>
    </citation>
    <scope>NUCLEOTIDE SEQUENCE</scope>
    <source>
        <strain evidence="9">YZJH907-2</strain>
    </source>
</reference>
<comment type="subcellular location">
    <subcellularLocation>
        <location evidence="1">Cell membrane</location>
        <topology evidence="1">Multi-pass membrane protein</topology>
    </subcellularLocation>
</comment>
<name>A0A940WPW1_9BACI</name>
<evidence type="ECO:0000256" key="5">
    <source>
        <dbReference type="ARBA" id="ARBA00022960"/>
    </source>
</evidence>
<dbReference type="Pfam" id="PF04093">
    <property type="entry name" value="MreD"/>
    <property type="match status" value="1"/>
</dbReference>
<dbReference type="RefSeq" id="WP_210595023.1">
    <property type="nucleotide sequence ID" value="NZ_JAGKSQ010000001.1"/>
</dbReference>
<evidence type="ECO:0000313" key="10">
    <source>
        <dbReference type="Proteomes" id="UP000678228"/>
    </source>
</evidence>
<feature type="transmembrane region" description="Helical" evidence="8">
    <location>
        <begin position="100"/>
        <end position="119"/>
    </location>
</feature>
<feature type="transmembrane region" description="Helical" evidence="8">
    <location>
        <begin position="39"/>
        <end position="63"/>
    </location>
</feature>
<evidence type="ECO:0000256" key="3">
    <source>
        <dbReference type="ARBA" id="ARBA00022475"/>
    </source>
</evidence>
<keyword evidence="3" id="KW-1003">Cell membrane</keyword>
<evidence type="ECO:0000256" key="6">
    <source>
        <dbReference type="ARBA" id="ARBA00022989"/>
    </source>
</evidence>
<evidence type="ECO:0000256" key="1">
    <source>
        <dbReference type="ARBA" id="ARBA00004651"/>
    </source>
</evidence>
<feature type="transmembrane region" description="Helical" evidence="8">
    <location>
        <begin position="139"/>
        <end position="159"/>
    </location>
</feature>
<evidence type="ECO:0000256" key="4">
    <source>
        <dbReference type="ARBA" id="ARBA00022692"/>
    </source>
</evidence>
<dbReference type="NCBIfam" id="TIGR03426">
    <property type="entry name" value="shape_MreD"/>
    <property type="match status" value="1"/>
</dbReference>
<comment type="caution">
    <text evidence="9">The sequence shown here is derived from an EMBL/GenBank/DDBJ whole genome shotgun (WGS) entry which is preliminary data.</text>
</comment>
<sequence>MSRIYIPGLVFFFFVMEGTLFQLLVPNDKGDIVEFVPRFLIVLVILVGIHFGRASSLLYGLIFGLMYDIVYTQLLGVYLFGLGLIGYFLVFPYKRVQDSLLAQLGLIVVAIVFFEYYQYGLFLLIGGTDLAPALFAQSRLLPSVVLNSVFAILLFYPFYKITEHVKKQASLRER</sequence>
<proteinExistence type="inferred from homology"/>
<evidence type="ECO:0000256" key="7">
    <source>
        <dbReference type="ARBA" id="ARBA00023136"/>
    </source>
</evidence>
<keyword evidence="7 8" id="KW-0472">Membrane</keyword>
<keyword evidence="4 8" id="KW-0812">Transmembrane</keyword>
<feature type="transmembrane region" description="Helical" evidence="8">
    <location>
        <begin position="69"/>
        <end position="93"/>
    </location>
</feature>
<feature type="transmembrane region" description="Helical" evidence="8">
    <location>
        <begin position="6"/>
        <end position="27"/>
    </location>
</feature>
<keyword evidence="6 8" id="KW-1133">Transmembrane helix</keyword>
<keyword evidence="10" id="KW-1185">Reference proteome</keyword>
<gene>
    <name evidence="9" type="primary">mreD</name>
    <name evidence="9" type="ORF">J7W16_00760</name>
</gene>
<keyword evidence="5" id="KW-0133">Cell shape</keyword>
<dbReference type="Proteomes" id="UP000678228">
    <property type="component" value="Unassembled WGS sequence"/>
</dbReference>
<dbReference type="EMBL" id="JAGKSQ010000001">
    <property type="protein sequence ID" value="MBP3949643.1"/>
    <property type="molecule type" value="Genomic_DNA"/>
</dbReference>
<evidence type="ECO:0000313" key="9">
    <source>
        <dbReference type="EMBL" id="MBP3949643.1"/>
    </source>
</evidence>
<dbReference type="InterPro" id="IPR007227">
    <property type="entry name" value="Cell_shape_determining_MreD"/>
</dbReference>
<dbReference type="GO" id="GO:0005886">
    <property type="term" value="C:plasma membrane"/>
    <property type="evidence" value="ECO:0007669"/>
    <property type="project" value="UniProtKB-SubCell"/>
</dbReference>
<dbReference type="GO" id="GO:0008360">
    <property type="term" value="P:regulation of cell shape"/>
    <property type="evidence" value="ECO:0007669"/>
    <property type="project" value="UniProtKB-KW"/>
</dbReference>
<organism evidence="9 10">
    <name type="scientific">Halalkalibacter suaedae</name>
    <dbReference type="NCBI Taxonomy" id="2822140"/>
    <lineage>
        <taxon>Bacteria</taxon>
        <taxon>Bacillati</taxon>
        <taxon>Bacillota</taxon>
        <taxon>Bacilli</taxon>
        <taxon>Bacillales</taxon>
        <taxon>Bacillaceae</taxon>
        <taxon>Halalkalibacter</taxon>
    </lineage>
</organism>
<protein>
    <submittedName>
        <fullName evidence="9">Rod shape-determining protein MreD</fullName>
    </submittedName>
</protein>